<comment type="caution">
    <text evidence="2">The sequence shown here is derived from an EMBL/GenBank/DDBJ whole genome shotgun (WGS) entry which is preliminary data.</text>
</comment>
<dbReference type="Proteomes" id="UP000314294">
    <property type="component" value="Unassembled WGS sequence"/>
</dbReference>
<feature type="region of interest" description="Disordered" evidence="1">
    <location>
        <begin position="64"/>
        <end position="96"/>
    </location>
</feature>
<dbReference type="EMBL" id="SRLO01000091">
    <property type="protein sequence ID" value="TNN76672.1"/>
    <property type="molecule type" value="Genomic_DNA"/>
</dbReference>
<evidence type="ECO:0000313" key="2">
    <source>
        <dbReference type="EMBL" id="TNN76672.1"/>
    </source>
</evidence>
<sequence>MGVVLQNFDYYVAFVWRSCEQLYACTPDTVGPPPPPTPPHPTPPHPWDSALHWQMADERGSWEERGNENRWGWGGEEKQKGTGVNWGNRKGEETYI</sequence>
<evidence type="ECO:0000313" key="3">
    <source>
        <dbReference type="Proteomes" id="UP000314294"/>
    </source>
</evidence>
<name>A0A4Z2IH60_9TELE</name>
<gene>
    <name evidence="2" type="ORF">EYF80_013124</name>
</gene>
<reference evidence="2 3" key="1">
    <citation type="submission" date="2019-03" db="EMBL/GenBank/DDBJ databases">
        <title>First draft genome of Liparis tanakae, snailfish: a comprehensive survey of snailfish specific genes.</title>
        <authorList>
            <person name="Kim W."/>
            <person name="Song I."/>
            <person name="Jeong J.-H."/>
            <person name="Kim D."/>
            <person name="Kim S."/>
            <person name="Ryu S."/>
            <person name="Song J.Y."/>
            <person name="Lee S.K."/>
        </authorList>
    </citation>
    <scope>NUCLEOTIDE SEQUENCE [LARGE SCALE GENOMIC DNA]</scope>
    <source>
        <tissue evidence="2">Muscle</tissue>
    </source>
</reference>
<evidence type="ECO:0000256" key="1">
    <source>
        <dbReference type="SAM" id="MobiDB-lite"/>
    </source>
</evidence>
<accession>A0A4Z2IH60</accession>
<proteinExistence type="predicted"/>
<protein>
    <submittedName>
        <fullName evidence="2">Uncharacterized protein</fullName>
    </submittedName>
</protein>
<organism evidence="2 3">
    <name type="scientific">Liparis tanakae</name>
    <name type="common">Tanaka's snailfish</name>
    <dbReference type="NCBI Taxonomy" id="230148"/>
    <lineage>
        <taxon>Eukaryota</taxon>
        <taxon>Metazoa</taxon>
        <taxon>Chordata</taxon>
        <taxon>Craniata</taxon>
        <taxon>Vertebrata</taxon>
        <taxon>Euteleostomi</taxon>
        <taxon>Actinopterygii</taxon>
        <taxon>Neopterygii</taxon>
        <taxon>Teleostei</taxon>
        <taxon>Neoteleostei</taxon>
        <taxon>Acanthomorphata</taxon>
        <taxon>Eupercaria</taxon>
        <taxon>Perciformes</taxon>
        <taxon>Cottioidei</taxon>
        <taxon>Cottales</taxon>
        <taxon>Liparidae</taxon>
        <taxon>Liparis</taxon>
    </lineage>
</organism>
<dbReference type="AlphaFoldDB" id="A0A4Z2IH60"/>
<keyword evidence="3" id="KW-1185">Reference proteome</keyword>